<evidence type="ECO:0000313" key="2">
    <source>
        <dbReference type="Proteomes" id="UP000789920"/>
    </source>
</evidence>
<protein>
    <submittedName>
        <fullName evidence="1">482_t:CDS:1</fullName>
    </submittedName>
</protein>
<feature type="non-terminal residue" evidence="1">
    <location>
        <position position="168"/>
    </location>
</feature>
<evidence type="ECO:0000313" key="1">
    <source>
        <dbReference type="EMBL" id="CAG8807818.1"/>
    </source>
</evidence>
<organism evidence="1 2">
    <name type="scientific">Racocetra persica</name>
    <dbReference type="NCBI Taxonomy" id="160502"/>
    <lineage>
        <taxon>Eukaryota</taxon>
        <taxon>Fungi</taxon>
        <taxon>Fungi incertae sedis</taxon>
        <taxon>Mucoromycota</taxon>
        <taxon>Glomeromycotina</taxon>
        <taxon>Glomeromycetes</taxon>
        <taxon>Diversisporales</taxon>
        <taxon>Gigasporaceae</taxon>
        <taxon>Racocetra</taxon>
    </lineage>
</organism>
<comment type="caution">
    <text evidence="1">The sequence shown here is derived from an EMBL/GenBank/DDBJ whole genome shotgun (WGS) entry which is preliminary data.</text>
</comment>
<accession>A0ACA9RT62</accession>
<reference evidence="1" key="1">
    <citation type="submission" date="2021-06" db="EMBL/GenBank/DDBJ databases">
        <authorList>
            <person name="Kallberg Y."/>
            <person name="Tangrot J."/>
            <person name="Rosling A."/>
        </authorList>
    </citation>
    <scope>NUCLEOTIDE SEQUENCE</scope>
    <source>
        <strain evidence="1">MA461A</strain>
    </source>
</reference>
<name>A0ACA9RT62_9GLOM</name>
<keyword evidence="2" id="KW-1185">Reference proteome</keyword>
<dbReference type="Proteomes" id="UP000789920">
    <property type="component" value="Unassembled WGS sequence"/>
</dbReference>
<gene>
    <name evidence="1" type="ORF">RPERSI_LOCUS22468</name>
</gene>
<proteinExistence type="predicted"/>
<sequence length="168" mass="18870">MGRMNKFCNCIPMRTGVIIIAILCLAVGIICGIPFILNLHLRINDSHYILQPLDYIALVIISLMILVSCFGLIIVCCAESARLLKVYSWLFFFIVFLTYVCAVYMTIVIASSSYLKHSWPYIIVIFICVFIGTYFAKVISDYASSVNAKQNNAQTPGRMEDSNVTNSQ</sequence>
<dbReference type="EMBL" id="CAJVQC010068116">
    <property type="protein sequence ID" value="CAG8807818.1"/>
    <property type="molecule type" value="Genomic_DNA"/>
</dbReference>